<comment type="caution">
    <text evidence="1">The sequence shown here is derived from an EMBL/GenBank/DDBJ whole genome shotgun (WGS) entry which is preliminary data.</text>
</comment>
<name>A0A2S5VS72_9MICO</name>
<reference evidence="1 2" key="1">
    <citation type="submission" date="2018-02" db="EMBL/GenBank/DDBJ databases">
        <title>Bacteriophage NCPPB3778 and a type I-E CRISPR drive the evolution of the US Biological Select Agent, Rathayibacter toxicus.</title>
        <authorList>
            <person name="Davis E.W.II."/>
            <person name="Tabima J.F."/>
            <person name="Weisberg A.J."/>
            <person name="Lopes L.D."/>
            <person name="Wiseman M.S."/>
            <person name="Wiseman M.S."/>
            <person name="Pupko T."/>
            <person name="Belcher M.S."/>
            <person name="Sechler A.J."/>
            <person name="Tancos M.A."/>
            <person name="Schroeder B.K."/>
            <person name="Murray T.D."/>
            <person name="Luster D.G."/>
            <person name="Schneider W.L."/>
            <person name="Rogers E."/>
            <person name="Andreote F.D."/>
            <person name="Grunwald N.J."/>
            <person name="Putnam M.L."/>
            <person name="Chang J.H."/>
        </authorList>
    </citation>
    <scope>NUCLEOTIDE SEQUENCE [LARGE SCALE GENOMIC DNA]</scope>
    <source>
        <strain evidence="1 2">AY1B3</strain>
    </source>
</reference>
<accession>A0A2S5VS72</accession>
<dbReference type="RefSeq" id="WP_104290739.1">
    <property type="nucleotide sequence ID" value="NZ_PSXY01000019.1"/>
</dbReference>
<dbReference type="Pfam" id="PF10049">
    <property type="entry name" value="DUF2283"/>
    <property type="match status" value="1"/>
</dbReference>
<dbReference type="Proteomes" id="UP000239241">
    <property type="component" value="Unassembled WGS sequence"/>
</dbReference>
<protein>
    <recommendedName>
        <fullName evidence="3">DUF2283 domain-containing protein</fullName>
    </recommendedName>
</protein>
<proteinExistence type="predicted"/>
<dbReference type="AlphaFoldDB" id="A0A2S5VS72"/>
<evidence type="ECO:0008006" key="3">
    <source>
        <dbReference type="Google" id="ProtNLM"/>
    </source>
</evidence>
<evidence type="ECO:0000313" key="1">
    <source>
        <dbReference type="EMBL" id="PPF66539.1"/>
    </source>
</evidence>
<dbReference type="InterPro" id="IPR019270">
    <property type="entry name" value="DUF2283"/>
</dbReference>
<dbReference type="EMBL" id="PSXY01000019">
    <property type="protein sequence ID" value="PPF66539.1"/>
    <property type="molecule type" value="Genomic_DNA"/>
</dbReference>
<organism evidence="1 2">
    <name type="scientific">Clavibacter michiganensis</name>
    <dbReference type="NCBI Taxonomy" id="28447"/>
    <lineage>
        <taxon>Bacteria</taxon>
        <taxon>Bacillati</taxon>
        <taxon>Actinomycetota</taxon>
        <taxon>Actinomycetes</taxon>
        <taxon>Micrococcales</taxon>
        <taxon>Microbacteriaceae</taxon>
        <taxon>Clavibacter</taxon>
    </lineage>
</organism>
<evidence type="ECO:0000313" key="2">
    <source>
        <dbReference type="Proteomes" id="UP000239241"/>
    </source>
</evidence>
<sequence>MRVTYDPSADAAYLYLAGPIGDGESATQIHSIVTPGDRGEVALDFDADGRLLGIEVLHASAVLPTGVLADAERLKHDAEKDLA</sequence>
<gene>
    <name evidence="1" type="ORF">C5E16_11335</name>
</gene>